<dbReference type="SUPFAM" id="SSF160631">
    <property type="entry name" value="SMI1/KNR4-like"/>
    <property type="match status" value="1"/>
</dbReference>
<evidence type="ECO:0000313" key="2">
    <source>
        <dbReference type="EMBL" id="SIQ92629.1"/>
    </source>
</evidence>
<name>A0A1N6WRA9_9BACT</name>
<dbReference type="Gene3D" id="3.40.1580.10">
    <property type="entry name" value="SMI1/KNR4-like"/>
    <property type="match status" value="1"/>
</dbReference>
<organism evidence="2 3">
    <name type="scientific">Pontibacter lucknowensis</name>
    <dbReference type="NCBI Taxonomy" id="1077936"/>
    <lineage>
        <taxon>Bacteria</taxon>
        <taxon>Pseudomonadati</taxon>
        <taxon>Bacteroidota</taxon>
        <taxon>Cytophagia</taxon>
        <taxon>Cytophagales</taxon>
        <taxon>Hymenobacteraceae</taxon>
        <taxon>Pontibacter</taxon>
    </lineage>
</organism>
<accession>A0A1N6WRA9</accession>
<keyword evidence="3" id="KW-1185">Reference proteome</keyword>
<dbReference type="EMBL" id="FTNM01000002">
    <property type="protein sequence ID" value="SIQ92629.1"/>
    <property type="molecule type" value="Genomic_DNA"/>
</dbReference>
<protein>
    <submittedName>
        <fullName evidence="2">SMI1-KNR4 cell-wall</fullName>
    </submittedName>
</protein>
<evidence type="ECO:0000313" key="3">
    <source>
        <dbReference type="Proteomes" id="UP000185924"/>
    </source>
</evidence>
<gene>
    <name evidence="2" type="ORF">SAMN05421545_1712</name>
</gene>
<dbReference type="InterPro" id="IPR037883">
    <property type="entry name" value="Knr4/Smi1-like_sf"/>
</dbReference>
<feature type="domain" description="Knr4/Smi1-like" evidence="1">
    <location>
        <begin position="9"/>
        <end position="110"/>
    </location>
</feature>
<proteinExistence type="predicted"/>
<reference evidence="3" key="1">
    <citation type="submission" date="2017-01" db="EMBL/GenBank/DDBJ databases">
        <authorList>
            <person name="Varghese N."/>
            <person name="Submissions S."/>
        </authorList>
    </citation>
    <scope>NUCLEOTIDE SEQUENCE [LARGE SCALE GENOMIC DNA]</scope>
    <source>
        <strain evidence="3">DM9</strain>
    </source>
</reference>
<dbReference type="InterPro" id="IPR018958">
    <property type="entry name" value="Knr4/Smi1-like_dom"/>
</dbReference>
<dbReference type="Pfam" id="PF09346">
    <property type="entry name" value="SMI1_KNR4"/>
    <property type="match status" value="1"/>
</dbReference>
<dbReference type="AlphaFoldDB" id="A0A1N6WRA9"/>
<evidence type="ECO:0000259" key="1">
    <source>
        <dbReference type="Pfam" id="PF09346"/>
    </source>
</evidence>
<sequence>MGLKCEGSTIESIEKEQNKRGIRLPKAYKDFLRVCGEGAAQLFCGDVIELRHLDYINDSGRETYEAAFGQKCPSNIFFILEHHGYSYCYFKLNDGDNPDLYLLVYGDEVTNELFGKIDHLLDYKIGLLKK</sequence>
<dbReference type="STRING" id="1077936.SAMN05421545_1712"/>
<dbReference type="Proteomes" id="UP000185924">
    <property type="component" value="Unassembled WGS sequence"/>
</dbReference>